<accession>A0A0N4UDP8</accession>
<dbReference type="Proteomes" id="UP000038040">
    <property type="component" value="Unplaced"/>
</dbReference>
<keyword evidence="1" id="KW-0472">Membrane</keyword>
<protein>
    <submittedName>
        <fullName evidence="5">Secreted protein</fullName>
    </submittedName>
</protein>
<evidence type="ECO:0000313" key="3">
    <source>
        <dbReference type="Proteomes" id="UP000038040"/>
    </source>
</evidence>
<sequence>MRSSVSLRRVGWTGYGVSGWLWSTGISLVAGGRVFKWCLWYVELVGCVQRDEHFVGWFGMVSNLYISIVVPSIHLCGNVSRKLRCTVAVFLRWYDFFVFDLFSCNL</sequence>
<evidence type="ECO:0000256" key="1">
    <source>
        <dbReference type="SAM" id="Phobius"/>
    </source>
</evidence>
<name>A0A0N4UDP8_DRAME</name>
<evidence type="ECO:0000313" key="5">
    <source>
        <dbReference type="WBParaSite" id="DME_0000546901-mRNA-1"/>
    </source>
</evidence>
<keyword evidence="1" id="KW-1133">Transmembrane helix</keyword>
<reference evidence="2 4" key="2">
    <citation type="submission" date="2018-11" db="EMBL/GenBank/DDBJ databases">
        <authorList>
            <consortium name="Pathogen Informatics"/>
        </authorList>
    </citation>
    <scope>NUCLEOTIDE SEQUENCE [LARGE SCALE GENOMIC DNA]</scope>
</reference>
<keyword evidence="4" id="KW-1185">Reference proteome</keyword>
<reference evidence="5" key="1">
    <citation type="submission" date="2017-02" db="UniProtKB">
        <authorList>
            <consortium name="WormBaseParasite"/>
        </authorList>
    </citation>
    <scope>IDENTIFICATION</scope>
</reference>
<dbReference type="Proteomes" id="UP000274756">
    <property type="component" value="Unassembled WGS sequence"/>
</dbReference>
<evidence type="ECO:0000313" key="2">
    <source>
        <dbReference type="EMBL" id="VDN50602.1"/>
    </source>
</evidence>
<proteinExistence type="predicted"/>
<organism evidence="3 5">
    <name type="scientific">Dracunculus medinensis</name>
    <name type="common">Guinea worm</name>
    <dbReference type="NCBI Taxonomy" id="318479"/>
    <lineage>
        <taxon>Eukaryota</taxon>
        <taxon>Metazoa</taxon>
        <taxon>Ecdysozoa</taxon>
        <taxon>Nematoda</taxon>
        <taxon>Chromadorea</taxon>
        <taxon>Rhabditida</taxon>
        <taxon>Spirurina</taxon>
        <taxon>Dracunculoidea</taxon>
        <taxon>Dracunculidae</taxon>
        <taxon>Dracunculus</taxon>
    </lineage>
</organism>
<keyword evidence="1" id="KW-0812">Transmembrane</keyword>
<gene>
    <name evidence="2" type="ORF">DME_LOCUS575</name>
</gene>
<dbReference type="EMBL" id="UYYG01000005">
    <property type="protein sequence ID" value="VDN50602.1"/>
    <property type="molecule type" value="Genomic_DNA"/>
</dbReference>
<dbReference type="WBParaSite" id="DME_0000546901-mRNA-1">
    <property type="protein sequence ID" value="DME_0000546901-mRNA-1"/>
    <property type="gene ID" value="DME_0000546901"/>
</dbReference>
<feature type="transmembrane region" description="Helical" evidence="1">
    <location>
        <begin position="55"/>
        <end position="76"/>
    </location>
</feature>
<evidence type="ECO:0000313" key="4">
    <source>
        <dbReference type="Proteomes" id="UP000274756"/>
    </source>
</evidence>
<feature type="transmembrane region" description="Helical" evidence="1">
    <location>
        <begin position="12"/>
        <end position="35"/>
    </location>
</feature>
<dbReference type="AlphaFoldDB" id="A0A0N4UDP8"/>